<dbReference type="InterPro" id="IPR003838">
    <property type="entry name" value="ABC3_permease_C"/>
</dbReference>
<feature type="transmembrane region" description="Helical" evidence="6">
    <location>
        <begin position="332"/>
        <end position="351"/>
    </location>
</feature>
<evidence type="ECO:0000256" key="2">
    <source>
        <dbReference type="ARBA" id="ARBA00022475"/>
    </source>
</evidence>
<comment type="subcellular location">
    <subcellularLocation>
        <location evidence="1">Cell membrane</location>
        <topology evidence="1">Multi-pass membrane protein</topology>
    </subcellularLocation>
</comment>
<dbReference type="GO" id="GO:0005886">
    <property type="term" value="C:plasma membrane"/>
    <property type="evidence" value="ECO:0007669"/>
    <property type="project" value="UniProtKB-SubCell"/>
</dbReference>
<dbReference type="Pfam" id="PF02687">
    <property type="entry name" value="FtsX"/>
    <property type="match status" value="2"/>
</dbReference>
<evidence type="ECO:0000313" key="10">
    <source>
        <dbReference type="Proteomes" id="UP000260644"/>
    </source>
</evidence>
<dbReference type="OrthoDB" id="5933722at2"/>
<dbReference type="Pfam" id="PF12704">
    <property type="entry name" value="MacB_PCD"/>
    <property type="match status" value="2"/>
</dbReference>
<feature type="transmembrane region" description="Helical" evidence="6">
    <location>
        <begin position="20"/>
        <end position="41"/>
    </location>
</feature>
<protein>
    <submittedName>
        <fullName evidence="9">ABC transporter permease</fullName>
    </submittedName>
</protein>
<gene>
    <name evidence="9" type="ORF">DVR12_09245</name>
</gene>
<dbReference type="AlphaFoldDB" id="A0A3E1YCS0"/>
<dbReference type="GO" id="GO:0022857">
    <property type="term" value="F:transmembrane transporter activity"/>
    <property type="evidence" value="ECO:0007669"/>
    <property type="project" value="TreeGrafter"/>
</dbReference>
<proteinExistence type="predicted"/>
<organism evidence="9 10">
    <name type="scientific">Chitinophaga silvatica</name>
    <dbReference type="NCBI Taxonomy" id="2282649"/>
    <lineage>
        <taxon>Bacteria</taxon>
        <taxon>Pseudomonadati</taxon>
        <taxon>Bacteroidota</taxon>
        <taxon>Chitinophagia</taxon>
        <taxon>Chitinophagales</taxon>
        <taxon>Chitinophagaceae</taxon>
        <taxon>Chitinophaga</taxon>
    </lineage>
</organism>
<name>A0A3E1YCS0_9BACT</name>
<accession>A0A3E1YCS0</accession>
<keyword evidence="2" id="KW-1003">Cell membrane</keyword>
<feature type="domain" description="MacB-like periplasmic core" evidence="8">
    <location>
        <begin position="20"/>
        <end position="238"/>
    </location>
</feature>
<feature type="transmembrane region" description="Helical" evidence="6">
    <location>
        <begin position="421"/>
        <end position="440"/>
    </location>
</feature>
<evidence type="ECO:0000313" key="9">
    <source>
        <dbReference type="EMBL" id="RFS24058.1"/>
    </source>
</evidence>
<keyword evidence="10" id="KW-1185">Reference proteome</keyword>
<dbReference type="PANTHER" id="PTHR30572:SF18">
    <property type="entry name" value="ABC-TYPE MACROLIDE FAMILY EXPORT SYSTEM PERMEASE COMPONENT 2"/>
    <property type="match status" value="1"/>
</dbReference>
<dbReference type="Proteomes" id="UP000260644">
    <property type="component" value="Unassembled WGS sequence"/>
</dbReference>
<keyword evidence="3 6" id="KW-0812">Transmembrane</keyword>
<sequence>MIRNYFRVAWRSLQRSRFFTTLNVLGLAFGMAVCMLLVCWVTDEYSTNKFHHNGKNLYRLNVDLNWGGVHTSSVSTIKSGSEIQNTFPEVTANVQYFNRASNIVLSANDKVSIQSKYLYVSSNFPSELDFGWISGNLSTALTQPNSIVLTSSTAKRYFGDTDPVGKLMKLDNKESLMVTGVVKDVPSNSSVSFDFLLPMSLLLQQEPYMKESDNYVATTLLALKAGTNINQFNNKLQADYKHKHPESDTRLWLQSFEDVYLYGRYSNGKIVGGRIEYLRLFLITALIVLLIASINFTNLSTAQASKRAKEVGVRKSIGASRKSLIFQFTAEAILLCGIAALIAGVVTVLLMPAFNSFTGKHIEFSWQLISKFALILISVTLITGVLAGIYPSFVLSRFMPVKVLKGDYGNGSGSALFRKNLVVVQFLVSFTFIVSSAVVYNQMRYIYNRNLGVDRENVMYVQLDPNLAGKQQLVEETLKQLPAVKSFTYSSALPIYIGGSSSNLNWEGKPENFSVNTAPLVVGYDYPQTLGLTMKEGRFFSREFASDSGAYIINETAAKIMGMKDPVGKQISFWRGKGTIVGVVKDFHFTSLHEAISPLVMMLEPGDGLLMIRLPKGQVSSQVASITGALEKINPGVPVDYHFFDETFDNLYQSETMLRKLSLVFAIVAVFISCIGLFGLSVFTAEQRRKEIGIRKVMGASVFSVTALLSKEFLKLVTIGILLAIPLSWYIMNKWLSDFAYHTDLSVSLFVGAGIVAVLIALFTVSYQSVKAALINPVQSLKSE</sequence>
<feature type="transmembrane region" description="Helical" evidence="6">
    <location>
        <begin position="372"/>
        <end position="393"/>
    </location>
</feature>
<comment type="caution">
    <text evidence="9">The sequence shown here is derived from an EMBL/GenBank/DDBJ whole genome shotgun (WGS) entry which is preliminary data.</text>
</comment>
<keyword evidence="4 6" id="KW-1133">Transmembrane helix</keyword>
<dbReference type="PANTHER" id="PTHR30572">
    <property type="entry name" value="MEMBRANE COMPONENT OF TRANSPORTER-RELATED"/>
    <property type="match status" value="1"/>
</dbReference>
<evidence type="ECO:0000256" key="6">
    <source>
        <dbReference type="SAM" id="Phobius"/>
    </source>
</evidence>
<dbReference type="EMBL" id="QPMM01000003">
    <property type="protein sequence ID" value="RFS24058.1"/>
    <property type="molecule type" value="Genomic_DNA"/>
</dbReference>
<dbReference type="InterPro" id="IPR025857">
    <property type="entry name" value="MacB_PCD"/>
</dbReference>
<feature type="domain" description="ABC3 transporter permease C-terminal" evidence="7">
    <location>
        <begin position="664"/>
        <end position="777"/>
    </location>
</feature>
<evidence type="ECO:0000256" key="4">
    <source>
        <dbReference type="ARBA" id="ARBA00022989"/>
    </source>
</evidence>
<reference evidence="9 10" key="1">
    <citation type="submission" date="2018-07" db="EMBL/GenBank/DDBJ databases">
        <title>Chitinophaga K2CV101002-2 sp. nov., isolated from a monsoon evergreen broad-leaved forest soil.</title>
        <authorList>
            <person name="Lv Y."/>
        </authorList>
    </citation>
    <scope>NUCLEOTIDE SEQUENCE [LARGE SCALE GENOMIC DNA]</scope>
    <source>
        <strain evidence="9 10">GDMCC 1.1288</strain>
    </source>
</reference>
<evidence type="ECO:0000256" key="1">
    <source>
        <dbReference type="ARBA" id="ARBA00004651"/>
    </source>
</evidence>
<evidence type="ECO:0000259" key="8">
    <source>
        <dbReference type="Pfam" id="PF12704"/>
    </source>
</evidence>
<feature type="domain" description="ABC3 transporter permease C-terminal" evidence="7">
    <location>
        <begin position="283"/>
        <end position="396"/>
    </location>
</feature>
<feature type="transmembrane region" description="Helical" evidence="6">
    <location>
        <begin position="745"/>
        <end position="765"/>
    </location>
</feature>
<evidence type="ECO:0000256" key="5">
    <source>
        <dbReference type="ARBA" id="ARBA00023136"/>
    </source>
</evidence>
<feature type="transmembrane region" description="Helical" evidence="6">
    <location>
        <begin position="661"/>
        <end position="680"/>
    </location>
</feature>
<evidence type="ECO:0000256" key="3">
    <source>
        <dbReference type="ARBA" id="ARBA00022692"/>
    </source>
</evidence>
<feature type="transmembrane region" description="Helical" evidence="6">
    <location>
        <begin position="277"/>
        <end position="296"/>
    </location>
</feature>
<feature type="domain" description="MacB-like periplasmic core" evidence="8">
    <location>
        <begin position="454"/>
        <end position="618"/>
    </location>
</feature>
<evidence type="ECO:0000259" key="7">
    <source>
        <dbReference type="Pfam" id="PF02687"/>
    </source>
</evidence>
<keyword evidence="5 6" id="KW-0472">Membrane</keyword>
<dbReference type="InterPro" id="IPR050250">
    <property type="entry name" value="Macrolide_Exporter_MacB"/>
</dbReference>
<dbReference type="RefSeq" id="WP_116975380.1">
    <property type="nucleotide sequence ID" value="NZ_QPMM01000003.1"/>
</dbReference>